<comment type="caution">
    <text evidence="2">The sequence shown here is derived from an EMBL/GenBank/DDBJ whole genome shotgun (WGS) entry which is preliminary data.</text>
</comment>
<keyword evidence="3" id="KW-1185">Reference proteome</keyword>
<dbReference type="PANTHER" id="PTHR39474:SF1">
    <property type="entry name" value="FUNGAL SPECIFIC TRANSCRIPTION FACTOR"/>
    <property type="match status" value="1"/>
</dbReference>
<feature type="compositionally biased region" description="Polar residues" evidence="1">
    <location>
        <begin position="14"/>
        <end position="34"/>
    </location>
</feature>
<gene>
    <name evidence="2" type="ORF">DB88DRAFT_482366</name>
</gene>
<feature type="region of interest" description="Disordered" evidence="1">
    <location>
        <begin position="1"/>
        <end position="35"/>
    </location>
</feature>
<feature type="region of interest" description="Disordered" evidence="1">
    <location>
        <begin position="116"/>
        <end position="139"/>
    </location>
</feature>
<dbReference type="EMBL" id="JAODAN010000002">
    <property type="protein sequence ID" value="KAK1926583.1"/>
    <property type="molecule type" value="Genomic_DNA"/>
</dbReference>
<evidence type="ECO:0000256" key="1">
    <source>
        <dbReference type="SAM" id="MobiDB-lite"/>
    </source>
</evidence>
<sequence>MPTVTDEPEPARPAQTTDSETTPGAASTPVSPKTAQRLAIEYQDKAKAEEKEEIKTLDLGEGTVIKLDKLGPMIINSDGTMSRIQNWQDLHPIEQERTVRLLVKKRNLVRLQKLDAENHAEGEGDALTALKEAQGERKE</sequence>
<dbReference type="AlphaFoldDB" id="A0AAD9FUV5"/>
<proteinExistence type="predicted"/>
<evidence type="ECO:0000313" key="2">
    <source>
        <dbReference type="EMBL" id="KAK1926583.1"/>
    </source>
</evidence>
<reference evidence="2" key="1">
    <citation type="submission" date="2023-02" db="EMBL/GenBank/DDBJ databases">
        <title>Identification and recombinant expression of a fungal hydrolase from Papiliotrema laurentii that hydrolyzes apple cutin and clears colloidal polyester polyurethane.</title>
        <authorList>
            <consortium name="DOE Joint Genome Institute"/>
            <person name="Roman V.A."/>
            <person name="Bojanowski C."/>
            <person name="Crable B.R."/>
            <person name="Wagner D.N."/>
            <person name="Hung C.S."/>
            <person name="Nadeau L.J."/>
            <person name="Schratz L."/>
            <person name="Haridas S."/>
            <person name="Pangilinan J."/>
            <person name="Lipzen A."/>
            <person name="Na H."/>
            <person name="Yan M."/>
            <person name="Ng V."/>
            <person name="Grigoriev I.V."/>
            <person name="Spatafora J.W."/>
            <person name="Barlow D."/>
            <person name="Biffinger J."/>
            <person name="Kelley-Loughnane N."/>
            <person name="Varaljay V.A."/>
            <person name="Crookes-Goodson W.J."/>
        </authorList>
    </citation>
    <scope>NUCLEOTIDE SEQUENCE</scope>
    <source>
        <strain evidence="2">5307AH</strain>
    </source>
</reference>
<organism evidence="2 3">
    <name type="scientific">Papiliotrema laurentii</name>
    <name type="common">Cryptococcus laurentii</name>
    <dbReference type="NCBI Taxonomy" id="5418"/>
    <lineage>
        <taxon>Eukaryota</taxon>
        <taxon>Fungi</taxon>
        <taxon>Dikarya</taxon>
        <taxon>Basidiomycota</taxon>
        <taxon>Agaricomycotina</taxon>
        <taxon>Tremellomycetes</taxon>
        <taxon>Tremellales</taxon>
        <taxon>Rhynchogastremaceae</taxon>
        <taxon>Papiliotrema</taxon>
    </lineage>
</organism>
<accession>A0AAD9FUV5</accession>
<dbReference type="PANTHER" id="PTHR39474">
    <property type="entry name" value="UNNAMED PRODUCT"/>
    <property type="match status" value="1"/>
</dbReference>
<name>A0AAD9FUV5_PAPLA</name>
<evidence type="ECO:0000313" key="3">
    <source>
        <dbReference type="Proteomes" id="UP001182556"/>
    </source>
</evidence>
<protein>
    <submittedName>
        <fullName evidence="2">Uncharacterized protein</fullName>
    </submittedName>
</protein>
<dbReference type="Proteomes" id="UP001182556">
    <property type="component" value="Unassembled WGS sequence"/>
</dbReference>